<dbReference type="AlphaFoldDB" id="A0A4D4LBB0"/>
<proteinExistence type="predicted"/>
<name>A0A4D4LBB0_STRVO</name>
<accession>A0A4D4LBB0</accession>
<evidence type="ECO:0000313" key="1">
    <source>
        <dbReference type="EMBL" id="GDY55289.1"/>
    </source>
</evidence>
<sequence>MCGPGDGGFEGETGDLDAGIRVRGVDYMSGWRDGREAAAEPTLLSRVLKGTPPRLFSGGGAVVMPAGL</sequence>
<organism evidence="1 2">
    <name type="scientific">Streptomyces violaceusniger</name>
    <dbReference type="NCBI Taxonomy" id="68280"/>
    <lineage>
        <taxon>Bacteria</taxon>
        <taxon>Bacillati</taxon>
        <taxon>Actinomycetota</taxon>
        <taxon>Actinomycetes</taxon>
        <taxon>Kitasatosporales</taxon>
        <taxon>Streptomycetaceae</taxon>
        <taxon>Streptomyces</taxon>
        <taxon>Streptomyces violaceusniger group</taxon>
    </lineage>
</organism>
<dbReference type="Proteomes" id="UP000301309">
    <property type="component" value="Unassembled WGS sequence"/>
</dbReference>
<dbReference type="EMBL" id="BJHW01000001">
    <property type="protein sequence ID" value="GDY55289.1"/>
    <property type="molecule type" value="Genomic_DNA"/>
</dbReference>
<evidence type="ECO:0000313" key="2">
    <source>
        <dbReference type="Proteomes" id="UP000301309"/>
    </source>
</evidence>
<keyword evidence="2" id="KW-1185">Reference proteome</keyword>
<reference evidence="1 2" key="1">
    <citation type="journal article" date="2020" name="Int. J. Syst. Evol. Microbiol.">
        <title>Reclassification of Streptomyces castelarensis and Streptomyces sporoclivatus as later heterotypic synonyms of Streptomyces antimycoticus.</title>
        <authorList>
            <person name="Komaki H."/>
            <person name="Tamura T."/>
        </authorList>
    </citation>
    <scope>NUCLEOTIDE SEQUENCE [LARGE SCALE GENOMIC DNA]</scope>
    <source>
        <strain evidence="1 2">NBRC 13459</strain>
    </source>
</reference>
<comment type="caution">
    <text evidence="1">The sequence shown here is derived from an EMBL/GenBank/DDBJ whole genome shotgun (WGS) entry which is preliminary data.</text>
</comment>
<protein>
    <submittedName>
        <fullName evidence="1">Uncharacterized protein</fullName>
    </submittedName>
</protein>
<gene>
    <name evidence="1" type="ORF">SVIO_059120</name>
</gene>